<evidence type="ECO:0000313" key="5">
    <source>
        <dbReference type="EMBL" id="KXJ86837.1"/>
    </source>
</evidence>
<dbReference type="Proteomes" id="UP000070501">
    <property type="component" value="Unassembled WGS sequence"/>
</dbReference>
<dbReference type="PIRSF" id="PIRSF001112">
    <property type="entry name" value="Epoxide_hydrolase"/>
    <property type="match status" value="1"/>
</dbReference>
<feature type="active site" description="Proton donor" evidence="3">
    <location>
        <position position="321"/>
    </location>
</feature>
<dbReference type="InterPro" id="IPR000639">
    <property type="entry name" value="Epox_hydrolase-like"/>
</dbReference>
<dbReference type="AlphaFoldDB" id="A0A136IPI6"/>
<keyword evidence="2 5" id="KW-0378">Hydrolase</keyword>
<dbReference type="STRING" id="196109.A0A136IPI6"/>
<comment type="similarity">
    <text evidence="1">Belongs to the peptidase S33 family.</text>
</comment>
<reference evidence="6" key="1">
    <citation type="submission" date="2016-02" db="EMBL/GenBank/DDBJ databases">
        <title>Draft genome sequence of Microdochium bolleyi, a fungal endophyte of beachgrass.</title>
        <authorList>
            <consortium name="DOE Joint Genome Institute"/>
            <person name="David A.S."/>
            <person name="May G."/>
            <person name="Haridas S."/>
            <person name="Lim J."/>
            <person name="Wang M."/>
            <person name="Labutti K."/>
            <person name="Lipzen A."/>
            <person name="Barry K."/>
            <person name="Grigoriev I.V."/>
        </authorList>
    </citation>
    <scope>NUCLEOTIDE SEQUENCE [LARGE SCALE GENOMIC DNA]</scope>
    <source>
        <strain evidence="6">J235TASD1</strain>
    </source>
</reference>
<evidence type="ECO:0000259" key="4">
    <source>
        <dbReference type="Pfam" id="PF06441"/>
    </source>
</evidence>
<name>A0A136IPI6_9PEZI</name>
<gene>
    <name evidence="5" type="ORF">Micbo1qcDRAFT_179472</name>
</gene>
<dbReference type="EMBL" id="KQ964265">
    <property type="protein sequence ID" value="KXJ86837.1"/>
    <property type="molecule type" value="Genomic_DNA"/>
</dbReference>
<dbReference type="InParanoid" id="A0A136IPI6"/>
<dbReference type="PANTHER" id="PTHR21661:SF39">
    <property type="entry name" value="HYDROLASE, PUTATIVE (AFU_ORTHOLOGUE AFUA_3G08960)-RELATED"/>
    <property type="match status" value="1"/>
</dbReference>
<dbReference type="GO" id="GO:0097176">
    <property type="term" value="P:epoxide metabolic process"/>
    <property type="evidence" value="ECO:0007669"/>
    <property type="project" value="TreeGrafter"/>
</dbReference>
<dbReference type="InterPro" id="IPR010497">
    <property type="entry name" value="Epoxide_hydro_N"/>
</dbReference>
<protein>
    <submittedName>
        <fullName evidence="5">Epoxide hydrolase</fullName>
    </submittedName>
</protein>
<dbReference type="OrthoDB" id="7130006at2759"/>
<sequence length="403" mass="45444">MSSPFANLPDMAQAKAVPFTYRVPEHDLSEFRDLLKLSKIGPPTYWNQRKDNQFGVSHQWLSAAKDTWLNEFSWRAHEERINAVPNFKISVHDPDNGQQLDIHFAALFSKKPDAIPLLFLHGFPSSFMEFIPIMEQLTKKYTPDTLPYHVIVPSLPDYGLSVRATRDTEMTVSQAARIMHLLMLELGFGDSGYVVQGGDLGSMLARTMAVEFDECKAFHVNMLVLNPGDAVSPTAPVTAEEQAALDRTRRWQETGFAYALEHGTRPSTVGLAMSSSPLALLAWIGEKLCEWVDPRAPFSLDTILATVTFYWFTNTFPSSLYHAELVKKVMAGETLPISKVKPMGYSLYAHDLAILPRAWAEELYPNLKLFKFHAEGGHFASLEQPKAFLEDVEQFVELSRQLF</sequence>
<dbReference type="PRINTS" id="PR00412">
    <property type="entry name" value="EPOXHYDRLASE"/>
</dbReference>
<evidence type="ECO:0000256" key="2">
    <source>
        <dbReference type="ARBA" id="ARBA00022801"/>
    </source>
</evidence>
<feature type="domain" description="Epoxide hydrolase N-terminal" evidence="4">
    <location>
        <begin position="18"/>
        <end position="130"/>
    </location>
</feature>
<feature type="active site" description="Nucleophile" evidence="3">
    <location>
        <position position="199"/>
    </location>
</feature>
<evidence type="ECO:0000256" key="1">
    <source>
        <dbReference type="ARBA" id="ARBA00010088"/>
    </source>
</evidence>
<dbReference type="GO" id="GO:0004301">
    <property type="term" value="F:epoxide hydrolase activity"/>
    <property type="evidence" value="ECO:0007669"/>
    <property type="project" value="TreeGrafter"/>
</dbReference>
<dbReference type="InterPro" id="IPR029058">
    <property type="entry name" value="AB_hydrolase_fold"/>
</dbReference>
<dbReference type="Gene3D" id="3.40.50.1820">
    <property type="entry name" value="alpha/beta hydrolase"/>
    <property type="match status" value="1"/>
</dbReference>
<evidence type="ECO:0000313" key="6">
    <source>
        <dbReference type="Proteomes" id="UP000070501"/>
    </source>
</evidence>
<dbReference type="InterPro" id="IPR016292">
    <property type="entry name" value="Epoxide_hydrolase"/>
</dbReference>
<dbReference type="PANTHER" id="PTHR21661">
    <property type="entry name" value="EPOXIDE HYDROLASE 1-RELATED"/>
    <property type="match status" value="1"/>
</dbReference>
<organism evidence="5 6">
    <name type="scientific">Microdochium bolleyi</name>
    <dbReference type="NCBI Taxonomy" id="196109"/>
    <lineage>
        <taxon>Eukaryota</taxon>
        <taxon>Fungi</taxon>
        <taxon>Dikarya</taxon>
        <taxon>Ascomycota</taxon>
        <taxon>Pezizomycotina</taxon>
        <taxon>Sordariomycetes</taxon>
        <taxon>Xylariomycetidae</taxon>
        <taxon>Xylariales</taxon>
        <taxon>Microdochiaceae</taxon>
        <taxon>Microdochium</taxon>
    </lineage>
</organism>
<feature type="active site" description="Proton acceptor" evidence="3">
    <location>
        <position position="378"/>
    </location>
</feature>
<dbReference type="Pfam" id="PF06441">
    <property type="entry name" value="EHN"/>
    <property type="match status" value="1"/>
</dbReference>
<dbReference type="SUPFAM" id="SSF53474">
    <property type="entry name" value="alpha/beta-Hydrolases"/>
    <property type="match status" value="1"/>
</dbReference>
<keyword evidence="6" id="KW-1185">Reference proteome</keyword>
<accession>A0A136IPI6</accession>
<evidence type="ECO:0000256" key="3">
    <source>
        <dbReference type="PIRSR" id="PIRSR001112-1"/>
    </source>
</evidence>
<proteinExistence type="inferred from homology"/>